<dbReference type="SUPFAM" id="SSF48239">
    <property type="entry name" value="Terpenoid cyclases/Protein prenyltransferases"/>
    <property type="match status" value="1"/>
</dbReference>
<evidence type="ECO:0000313" key="3">
    <source>
        <dbReference type="EMBL" id="AIH03897.1"/>
    </source>
</evidence>
<evidence type="ECO:0000259" key="2">
    <source>
        <dbReference type="Pfam" id="PF00432"/>
    </source>
</evidence>
<sequence length="269" mass="31797">MKISLKENIWKQVYQFVKMRKRENGGFGATPYLPPTIEDTYYALEILKALEKFDPSINSKLLIDQRLKLWSRKNVVNIIKYAIHSYKMIYYLIKIIQNLQDDKSLYFLKNRCKELFCSFSQKNHELEKVFYILKSLRSLDLEEIELNFNLTWGLENIKEAYQLVWLWKNYQVDRSFPIQEVLKWLKEDFNPDGGYGFYPGTTSYLENTFYALKIYSLLEIKPENLNQTKEFIISCYVGKGGFARKPGATAFLESTYYAVKSFEVLLSIG</sequence>
<dbReference type="PaxDb" id="289377-HL41_03365"/>
<evidence type="ECO:0000313" key="4">
    <source>
        <dbReference type="Proteomes" id="UP000028481"/>
    </source>
</evidence>
<feature type="domain" description="Prenyltransferase alpha-alpha toroid" evidence="2">
    <location>
        <begin position="131"/>
        <end position="219"/>
    </location>
</feature>
<dbReference type="Proteomes" id="UP000028481">
    <property type="component" value="Chromosome"/>
</dbReference>
<keyword evidence="4" id="KW-1185">Reference proteome</keyword>
<dbReference type="InterPro" id="IPR001330">
    <property type="entry name" value="Prenyltrans"/>
</dbReference>
<keyword evidence="1" id="KW-0677">Repeat</keyword>
<dbReference type="GO" id="GO:0003824">
    <property type="term" value="F:catalytic activity"/>
    <property type="evidence" value="ECO:0007669"/>
    <property type="project" value="InterPro"/>
</dbReference>
<evidence type="ECO:0000256" key="1">
    <source>
        <dbReference type="ARBA" id="ARBA00022737"/>
    </source>
</evidence>
<dbReference type="CDD" id="cd00688">
    <property type="entry name" value="ISOPREN_C2_like"/>
    <property type="match status" value="1"/>
</dbReference>
<dbReference type="Pfam" id="PF00432">
    <property type="entry name" value="Prenyltrans"/>
    <property type="match status" value="2"/>
</dbReference>
<accession>A0A075WZ01</accession>
<name>A0A075WZ01_9BACT</name>
<gene>
    <name evidence="3" type="ORF">HL41_03365</name>
</gene>
<dbReference type="InterPro" id="IPR008930">
    <property type="entry name" value="Terpenoid_cyclase/PrenylTrfase"/>
</dbReference>
<dbReference type="EMBL" id="CP008796">
    <property type="protein sequence ID" value="AIH03897.1"/>
    <property type="molecule type" value="Genomic_DNA"/>
</dbReference>
<dbReference type="OrthoDB" id="9794001at2"/>
<organism evidence="3 4">
    <name type="scientific">Thermodesulfobacterium commune DSM 2178</name>
    <dbReference type="NCBI Taxonomy" id="289377"/>
    <lineage>
        <taxon>Bacteria</taxon>
        <taxon>Pseudomonadati</taxon>
        <taxon>Thermodesulfobacteriota</taxon>
        <taxon>Thermodesulfobacteria</taxon>
        <taxon>Thermodesulfobacteriales</taxon>
        <taxon>Thermodesulfobacteriaceae</taxon>
        <taxon>Thermodesulfobacterium</taxon>
    </lineage>
</organism>
<dbReference type="eggNOG" id="COG1689">
    <property type="taxonomic scope" value="Bacteria"/>
</dbReference>
<proteinExistence type="predicted"/>
<dbReference type="KEGG" id="tcm:HL41_03365"/>
<protein>
    <recommendedName>
        <fullName evidence="2">Prenyltransferase alpha-alpha toroid domain-containing protein</fullName>
    </recommendedName>
</protein>
<reference evidence="3 4" key="1">
    <citation type="journal article" date="2015" name="Genome Announc.">
        <title>Genome Sequence of a Sulfate-Reducing Thermophilic Bacterium, Thermodesulfobacterium commune DSM 2178T (Phylum Thermodesulfobacteria).</title>
        <authorList>
            <person name="Bhatnagar S."/>
            <person name="Badger J.H."/>
            <person name="Madupu R."/>
            <person name="Khouri H.M."/>
            <person name="O'Connor E.M."/>
            <person name="Robb F.T."/>
            <person name="Ward N.L."/>
            <person name="Eisen J.A."/>
        </authorList>
    </citation>
    <scope>NUCLEOTIDE SEQUENCE [LARGE SCALE GENOMIC DNA]</scope>
    <source>
        <strain evidence="3 4">DSM 2178</strain>
    </source>
</reference>
<dbReference type="STRING" id="289377.HL41_03365"/>
<dbReference type="RefSeq" id="WP_038060428.1">
    <property type="nucleotide sequence ID" value="NZ_CP008796.1"/>
</dbReference>
<feature type="domain" description="Prenyltransferase alpha-alpha toroid" evidence="2">
    <location>
        <begin position="5"/>
        <end position="71"/>
    </location>
</feature>
<dbReference type="Gene3D" id="1.50.10.20">
    <property type="match status" value="1"/>
</dbReference>
<dbReference type="HOGENOM" id="CLU_1034175_0_0_0"/>
<dbReference type="AlphaFoldDB" id="A0A075WZ01"/>